<reference evidence="3" key="2">
    <citation type="journal article" date="2023" name="Angew. Chem. Int. Ed.">
        <title>Discovery of the Lanthipeptide Curvocidinand Structural Insights into its Trifunctional Synthetase CuvL.</title>
        <authorList>
            <person name="Sigurdsson A."/>
            <person name="Martins B.M."/>
            <person name="Duttmann S.A."/>
            <person name="Jasyk M."/>
            <person name="Dimos-Rohl B."/>
            <person name="Schopf F."/>
            <person name="Gemander M."/>
            <person name="Knittel C.H."/>
            <person name="Schnegotzki R."/>
            <person name="Schmid B."/>
            <person name="Kosol S."/>
            <person name="Pommerening L."/>
            <person name="Gonzales-Viegaz M."/>
            <person name="Seidel M."/>
            <person name="Hugelland M."/>
            <person name="Leimkuhler S."/>
            <person name="Dobbek H."/>
            <person name="Mainz A."/>
            <person name="Sussmuth R.D."/>
        </authorList>
    </citation>
    <scope>X-RAY CRYSTALLOGRAPHY (2.87 ANGSTROMS)</scope>
</reference>
<dbReference type="EMBL" id="CP001738">
    <property type="protein sequence ID" value="ACY95979.1"/>
    <property type="molecule type" value="Genomic_DNA"/>
</dbReference>
<evidence type="ECO:0000313" key="2">
    <source>
        <dbReference type="Proteomes" id="UP000001918"/>
    </source>
</evidence>
<protein>
    <submittedName>
        <fullName evidence="1">Uncharacterized protein</fullName>
    </submittedName>
</protein>
<dbReference type="SMR" id="D1A2F9"/>
<dbReference type="AlphaFoldDB" id="D1A2F9"/>
<evidence type="ECO:0007829" key="3">
    <source>
        <dbReference type="PDB" id="8CAV"/>
    </source>
</evidence>
<organism evidence="1 2">
    <name type="scientific">Thermomonospora curvata (strain ATCC 19995 / DSM 43183 / JCM 3096 / KCTC 9072 / NBRC 15933 / NCIMB 10081 / Henssen B9)</name>
    <dbReference type="NCBI Taxonomy" id="471852"/>
    <lineage>
        <taxon>Bacteria</taxon>
        <taxon>Bacillati</taxon>
        <taxon>Actinomycetota</taxon>
        <taxon>Actinomycetes</taxon>
        <taxon>Streptosporangiales</taxon>
        <taxon>Thermomonosporaceae</taxon>
        <taxon>Thermomonospora</taxon>
    </lineage>
</organism>
<accession>D1A2F9</accession>
<keyword evidence="3" id="KW-0002">3D-structure</keyword>
<keyword evidence="2" id="KW-1185">Reference proteome</keyword>
<dbReference type="HOGENOM" id="CLU_3104884_0_0_11"/>
<dbReference type="PDB" id="8CAV">
    <property type="method" value="X-ray"/>
    <property type="resolution" value="2.87 A"/>
    <property type="chains" value="D/G=1-51"/>
</dbReference>
<gene>
    <name evidence="1" type="ordered locus">Tcur_0378</name>
</gene>
<name>D1A2F9_THECD</name>
<dbReference type="RefSeq" id="WP_012850763.1">
    <property type="nucleotide sequence ID" value="NC_013510.1"/>
</dbReference>
<proteinExistence type="evidence at protein level"/>
<reference evidence="1 2" key="1">
    <citation type="journal article" date="2011" name="Stand. Genomic Sci.">
        <title>Complete genome sequence of Thermomonospora curvata type strain (B9).</title>
        <authorList>
            <person name="Chertkov O."/>
            <person name="Sikorski J."/>
            <person name="Nolan M."/>
            <person name="Lapidus A."/>
            <person name="Lucas S."/>
            <person name="Del Rio T.G."/>
            <person name="Tice H."/>
            <person name="Cheng J.F."/>
            <person name="Goodwin L."/>
            <person name="Pitluck S."/>
            <person name="Liolios K."/>
            <person name="Ivanova N."/>
            <person name="Mavromatis K."/>
            <person name="Mikhailova N."/>
            <person name="Ovchinnikova G."/>
            <person name="Pati A."/>
            <person name="Chen A."/>
            <person name="Palaniappan K."/>
            <person name="Djao O.D."/>
            <person name="Land M."/>
            <person name="Hauser L."/>
            <person name="Chang Y.J."/>
            <person name="Jeffries C.D."/>
            <person name="Brettin T."/>
            <person name="Han C."/>
            <person name="Detter J.C."/>
            <person name="Rohde M."/>
            <person name="Goker M."/>
            <person name="Woyke T."/>
            <person name="Bristow J."/>
            <person name="Eisen J.A."/>
            <person name="Markowitz V."/>
            <person name="Hugenholtz P."/>
            <person name="Klenk H.P."/>
            <person name="Kyrpides N.C."/>
        </authorList>
    </citation>
    <scope>NUCLEOTIDE SEQUENCE [LARGE SCALE GENOMIC DNA]</scope>
    <source>
        <strain evidence="2">ATCC 19995 / DSM 43183 / JCM 3096 / KCTC 9072 / NBRC 15933 / NCIMB 10081 / Henssen B9</strain>
    </source>
</reference>
<dbReference type="STRING" id="471852.Tcur_0378"/>
<dbReference type="Proteomes" id="UP000001918">
    <property type="component" value="Chromosome"/>
</dbReference>
<dbReference type="KEGG" id="tcu:Tcur_0378"/>
<sequence>MSALLEPRDAGATNLDALAAVPSEAPAHQAGTCTVCHWGYTILCDDFSTRS</sequence>
<evidence type="ECO:0000313" key="1">
    <source>
        <dbReference type="EMBL" id="ACY95979.1"/>
    </source>
</evidence>